<dbReference type="EMBL" id="JBHFPV010000002">
    <property type="protein sequence ID" value="MFH6603906.1"/>
    <property type="molecule type" value="Genomic_DNA"/>
</dbReference>
<reference evidence="1" key="1">
    <citation type="submission" date="2024-09" db="EMBL/GenBank/DDBJ databases">
        <authorList>
            <person name="Liu J."/>
        </authorList>
    </citation>
    <scope>NUCLEOTIDE SEQUENCE</scope>
    <source>
        <strain evidence="1">NBU2967</strain>
    </source>
</reference>
<proteinExistence type="predicted"/>
<evidence type="ECO:0000313" key="2">
    <source>
        <dbReference type="Proteomes" id="UP001595191"/>
    </source>
</evidence>
<name>A0ACC7LJJ4_9FLAO</name>
<protein>
    <submittedName>
        <fullName evidence="1">Uncharacterized protein</fullName>
    </submittedName>
</protein>
<dbReference type="Proteomes" id="UP001595191">
    <property type="component" value="Unassembled WGS sequence"/>
</dbReference>
<accession>A0ACC7LJJ4</accession>
<comment type="caution">
    <text evidence="1">The sequence shown here is derived from an EMBL/GenBank/DDBJ whole genome shotgun (WGS) entry which is preliminary data.</text>
</comment>
<gene>
    <name evidence="1" type="ORF">ACEZ3G_10495</name>
</gene>
<keyword evidence="2" id="KW-1185">Reference proteome</keyword>
<sequence>MKKIVPAFALIAMVLLTLSATTAIESDSNLTENFVTGNPGIASINHISFGPEGILFLGDSKSAAIYALNTKDVKTAAPATEININGFDKKVASALGTTVENIKITDMAVNPISRNVYFSVQAADGTPVLLKLKGEGFENISLKDVSYSKIELTDPIPADAKDKWERPLRTWAISDLKFHDGQVLVSGLSNKEFGSTFRKIPFPFKDGQEYASLEIWHAAHGEYETHAPIKTFDVIKLDGVDHLMASYTCTPLVLFPLDELKEGKHTKGRTVAELGAGNSPLDMISYEREGSTYFLMSNSNRPVMRIKYDDIADFKESLTDPVPVFAETEGVPYDNLPFPYVLQMDNLDATHVIYLQRQSDGDLRLRVRTTEWM</sequence>
<organism evidence="1 2">
    <name type="scientific">Meishania litoralis</name>
    <dbReference type="NCBI Taxonomy" id="3434685"/>
    <lineage>
        <taxon>Bacteria</taxon>
        <taxon>Pseudomonadati</taxon>
        <taxon>Bacteroidota</taxon>
        <taxon>Flavobacteriia</taxon>
        <taxon>Flavobacteriales</taxon>
        <taxon>Flavobacteriaceae</taxon>
        <taxon>Meishania</taxon>
    </lineage>
</organism>
<evidence type="ECO:0000313" key="1">
    <source>
        <dbReference type="EMBL" id="MFH6603906.1"/>
    </source>
</evidence>